<organism evidence="1 2">
    <name type="scientific">Aurantimicrobium photophilum</name>
    <dbReference type="NCBI Taxonomy" id="1987356"/>
    <lineage>
        <taxon>Bacteria</taxon>
        <taxon>Bacillati</taxon>
        <taxon>Actinomycetota</taxon>
        <taxon>Actinomycetes</taxon>
        <taxon>Micrococcales</taxon>
        <taxon>Microbacteriaceae</taxon>
        <taxon>Aurantimicrobium</taxon>
    </lineage>
</organism>
<dbReference type="AlphaFoldDB" id="A0A2Z3RVW4"/>
<gene>
    <name evidence="1" type="ORF">AURMO_00342</name>
</gene>
<name>A0A2Z3RVW4_9MICO</name>
<dbReference type="Proteomes" id="UP000246894">
    <property type="component" value="Chromosome"/>
</dbReference>
<sequence>MRVADYNRRLRFSLTPKRVALENSLAGGFIPREASTCGFAESVLSRGGVEEGQ</sequence>
<evidence type="ECO:0000313" key="1">
    <source>
        <dbReference type="EMBL" id="AWR20959.1"/>
    </source>
</evidence>
<proteinExistence type="predicted"/>
<accession>A0A2Z3RVW4</accession>
<dbReference type="KEGG" id="aum:AURMO_00342"/>
<dbReference type="EMBL" id="CP023994">
    <property type="protein sequence ID" value="AWR20959.1"/>
    <property type="molecule type" value="Genomic_DNA"/>
</dbReference>
<keyword evidence="2" id="KW-1185">Reference proteome</keyword>
<evidence type="ECO:0000313" key="2">
    <source>
        <dbReference type="Proteomes" id="UP000246894"/>
    </source>
</evidence>
<protein>
    <submittedName>
        <fullName evidence="1">Uncharacterized protein</fullName>
    </submittedName>
</protein>
<reference evidence="1 2" key="1">
    <citation type="submission" date="2017-10" db="EMBL/GenBank/DDBJ databases">
        <title>Genome of an Actinobacterium that displays light-enhanced growth.</title>
        <authorList>
            <person name="Maresca J.A."/>
            <person name="Hempel P."/>
            <person name="Shevchenko O."/>
            <person name="Miller K.J."/>
            <person name="Hahn M.W."/>
        </authorList>
    </citation>
    <scope>NUCLEOTIDE SEQUENCE [LARGE SCALE GENOMIC DNA]</scope>
    <source>
        <strain evidence="1 2">MWH-Mo1</strain>
    </source>
</reference>